<feature type="region of interest" description="Disordered" evidence="1">
    <location>
        <begin position="18"/>
        <end position="53"/>
    </location>
</feature>
<keyword evidence="3" id="KW-1185">Reference proteome</keyword>
<evidence type="ECO:0000313" key="3">
    <source>
        <dbReference type="Proteomes" id="UP001190700"/>
    </source>
</evidence>
<dbReference type="Proteomes" id="UP001190700">
    <property type="component" value="Unassembled WGS sequence"/>
</dbReference>
<dbReference type="EMBL" id="LGRX02000875">
    <property type="protein sequence ID" value="KAK3287385.1"/>
    <property type="molecule type" value="Genomic_DNA"/>
</dbReference>
<gene>
    <name evidence="2" type="ORF">CYMTET_5096</name>
</gene>
<organism evidence="2 3">
    <name type="scientific">Cymbomonas tetramitiformis</name>
    <dbReference type="NCBI Taxonomy" id="36881"/>
    <lineage>
        <taxon>Eukaryota</taxon>
        <taxon>Viridiplantae</taxon>
        <taxon>Chlorophyta</taxon>
        <taxon>Pyramimonadophyceae</taxon>
        <taxon>Pyramimonadales</taxon>
        <taxon>Pyramimonadaceae</taxon>
        <taxon>Cymbomonas</taxon>
    </lineage>
</organism>
<reference evidence="2 3" key="1">
    <citation type="journal article" date="2015" name="Genome Biol. Evol.">
        <title>Comparative Genomics of a Bacterivorous Green Alga Reveals Evolutionary Causalities and Consequences of Phago-Mixotrophic Mode of Nutrition.</title>
        <authorList>
            <person name="Burns J.A."/>
            <person name="Paasch A."/>
            <person name="Narechania A."/>
            <person name="Kim E."/>
        </authorList>
    </citation>
    <scope>NUCLEOTIDE SEQUENCE [LARGE SCALE GENOMIC DNA]</scope>
    <source>
        <strain evidence="2 3">PLY_AMNH</strain>
    </source>
</reference>
<accession>A0AAE0H037</accession>
<protein>
    <submittedName>
        <fullName evidence="2">Uncharacterized protein</fullName>
    </submittedName>
</protein>
<dbReference type="AlphaFoldDB" id="A0AAE0H037"/>
<comment type="caution">
    <text evidence="2">The sequence shown here is derived from an EMBL/GenBank/DDBJ whole genome shotgun (WGS) entry which is preliminary data.</text>
</comment>
<sequence>MPDLEDFDKTDFIFTPTVEVPAGVNPKQGIRRKGKGKGKGKKGKGQKQKSRVTFHPGSKQFYGNCWSCGGRHRQADCTHMQHLAAHSMRLDPEALAEGAFTDVLAARYQAAYEHSEEAFQAVCWEHGTPDICDSSESVCTYPDDGSLSFAAYLTQGDEQPLNRQLRGQHARRRTPAQQSIYLPKDFAARSCKSFRPGFGQPGPSRKLPAAGEFFQF</sequence>
<feature type="compositionally biased region" description="Basic residues" evidence="1">
    <location>
        <begin position="29"/>
        <end position="52"/>
    </location>
</feature>
<evidence type="ECO:0000256" key="1">
    <source>
        <dbReference type="SAM" id="MobiDB-lite"/>
    </source>
</evidence>
<evidence type="ECO:0000313" key="2">
    <source>
        <dbReference type="EMBL" id="KAK3287385.1"/>
    </source>
</evidence>
<proteinExistence type="predicted"/>
<name>A0AAE0H037_9CHLO</name>